<dbReference type="SMART" id="SM00382">
    <property type="entry name" value="AAA"/>
    <property type="match status" value="1"/>
</dbReference>
<protein>
    <submittedName>
        <fullName evidence="5">ABC transporter, putative</fullName>
    </submittedName>
</protein>
<keyword evidence="2" id="KW-0547">Nucleotide-binding</keyword>
<organism evidence="5 6">
    <name type="scientific">Angomonas deanei</name>
    <dbReference type="NCBI Taxonomy" id="59799"/>
    <lineage>
        <taxon>Eukaryota</taxon>
        <taxon>Discoba</taxon>
        <taxon>Euglenozoa</taxon>
        <taxon>Kinetoplastea</taxon>
        <taxon>Metakinetoplastina</taxon>
        <taxon>Trypanosomatida</taxon>
        <taxon>Trypanosomatidae</taxon>
        <taxon>Strigomonadinae</taxon>
        <taxon>Angomonas</taxon>
    </lineage>
</organism>
<dbReference type="EMBL" id="LR877172">
    <property type="protein sequence ID" value="CAD2222872.1"/>
    <property type="molecule type" value="Genomic_DNA"/>
</dbReference>
<dbReference type="GO" id="GO:0098796">
    <property type="term" value="C:membrane protein complex"/>
    <property type="evidence" value="ECO:0007669"/>
    <property type="project" value="UniProtKB-ARBA"/>
</dbReference>
<dbReference type="GO" id="GO:0005886">
    <property type="term" value="C:plasma membrane"/>
    <property type="evidence" value="ECO:0007669"/>
    <property type="project" value="TreeGrafter"/>
</dbReference>
<dbReference type="FunFam" id="3.40.50.300:FF:000032">
    <property type="entry name" value="Export ABC transporter ATP-binding protein"/>
    <property type="match status" value="1"/>
</dbReference>
<evidence type="ECO:0000256" key="1">
    <source>
        <dbReference type="ARBA" id="ARBA00022448"/>
    </source>
</evidence>
<dbReference type="GO" id="GO:0022857">
    <property type="term" value="F:transmembrane transporter activity"/>
    <property type="evidence" value="ECO:0007669"/>
    <property type="project" value="TreeGrafter"/>
</dbReference>
<dbReference type="OrthoDB" id="6500128at2759"/>
<reference evidence="5 6" key="1">
    <citation type="submission" date="2020-08" db="EMBL/GenBank/DDBJ databases">
        <authorList>
            <person name="Newling K."/>
            <person name="Davey J."/>
            <person name="Forrester S."/>
        </authorList>
    </citation>
    <scope>NUCLEOTIDE SEQUENCE [LARGE SCALE GENOMIC DNA]</scope>
    <source>
        <strain evidence="6">Crithidia deanei Carvalho (ATCC PRA-265)</strain>
    </source>
</reference>
<dbReference type="SUPFAM" id="SSF52540">
    <property type="entry name" value="P-loop containing nucleoside triphosphate hydrolases"/>
    <property type="match status" value="1"/>
</dbReference>
<dbReference type="Gene3D" id="3.40.50.300">
    <property type="entry name" value="P-loop containing nucleotide triphosphate hydrolases"/>
    <property type="match status" value="1"/>
</dbReference>
<evidence type="ECO:0000313" key="6">
    <source>
        <dbReference type="Proteomes" id="UP000515908"/>
    </source>
</evidence>
<accession>A0A7G2CX55</accession>
<dbReference type="PROSITE" id="PS00211">
    <property type="entry name" value="ABC_TRANSPORTER_1"/>
    <property type="match status" value="1"/>
</dbReference>
<dbReference type="PANTHER" id="PTHR24220:SF688">
    <property type="entry name" value="ABC TRANSPORTER H FAMILY MEMBER 2"/>
    <property type="match status" value="1"/>
</dbReference>
<evidence type="ECO:0000256" key="2">
    <source>
        <dbReference type="ARBA" id="ARBA00022741"/>
    </source>
</evidence>
<gene>
    <name evidence="5" type="ORF">ADEAN_001042600</name>
</gene>
<evidence type="ECO:0000313" key="5">
    <source>
        <dbReference type="EMBL" id="CAD2222872.1"/>
    </source>
</evidence>
<dbReference type="GO" id="GO:0016887">
    <property type="term" value="F:ATP hydrolysis activity"/>
    <property type="evidence" value="ECO:0007669"/>
    <property type="project" value="InterPro"/>
</dbReference>
<dbReference type="GO" id="GO:0005524">
    <property type="term" value="F:ATP binding"/>
    <property type="evidence" value="ECO:0007669"/>
    <property type="project" value="UniProtKB-KW"/>
</dbReference>
<dbReference type="VEuPathDB" id="TriTrypDB:ADEAN_001042600"/>
<dbReference type="InterPro" id="IPR015854">
    <property type="entry name" value="ABC_transpr_LolD-like"/>
</dbReference>
<keyword evidence="1" id="KW-0813">Transport</keyword>
<dbReference type="InterPro" id="IPR003593">
    <property type="entry name" value="AAA+_ATPase"/>
</dbReference>
<evidence type="ECO:0000256" key="3">
    <source>
        <dbReference type="ARBA" id="ARBA00022840"/>
    </source>
</evidence>
<dbReference type="AlphaFoldDB" id="A0A7G2CX55"/>
<dbReference type="Pfam" id="PF00005">
    <property type="entry name" value="ABC_tran"/>
    <property type="match status" value="1"/>
</dbReference>
<dbReference type="CDD" id="cd03255">
    <property type="entry name" value="ABC_MJ0796_LolCDE_FtsE"/>
    <property type="match status" value="1"/>
</dbReference>
<name>A0A7G2CX55_9TRYP</name>
<dbReference type="InterPro" id="IPR017911">
    <property type="entry name" value="MacB-like_ATP-bd"/>
</dbReference>
<dbReference type="PROSITE" id="PS50893">
    <property type="entry name" value="ABC_TRANSPORTER_2"/>
    <property type="match status" value="1"/>
</dbReference>
<dbReference type="InterPro" id="IPR003439">
    <property type="entry name" value="ABC_transporter-like_ATP-bd"/>
</dbReference>
<evidence type="ECO:0000259" key="4">
    <source>
        <dbReference type="PROSITE" id="PS50893"/>
    </source>
</evidence>
<dbReference type="Proteomes" id="UP000515908">
    <property type="component" value="Chromosome 28"/>
</dbReference>
<dbReference type="PANTHER" id="PTHR24220">
    <property type="entry name" value="IMPORT ATP-BINDING PROTEIN"/>
    <property type="match status" value="1"/>
</dbReference>
<dbReference type="InterPro" id="IPR027417">
    <property type="entry name" value="P-loop_NTPase"/>
</dbReference>
<keyword evidence="3" id="KW-0067">ATP-binding</keyword>
<keyword evidence="6" id="KW-1185">Reference proteome</keyword>
<sequence length="289" mass="32110">METTVVKCENIHKTYLLGTEGISALRGVEVEVFSGEFLLIYGTSGGGKSSLLNILGTIDTPTKGNLYMFENRITQNSPDAQLASLRSERIGFVFQSFNLLPTMSAVDNVSLPMVIAGELSVHEIKERATFLLKQVGLGERLTHFPSMMSGGEQQRVAIARALANDPDVLFLDEPTGDLDTKNTALVMRILLKLNRERKLTMVMVSHDVYMKQYAHRVIYVRDGRVQTTETIENEVREAAFAKLGGDDKVETRGVEAEYRTPSEYHTFSAHKEISPISKNDSITQSLFAS</sequence>
<dbReference type="InterPro" id="IPR017871">
    <property type="entry name" value="ABC_transporter-like_CS"/>
</dbReference>
<feature type="domain" description="ABC transporter" evidence="4">
    <location>
        <begin position="6"/>
        <end position="247"/>
    </location>
</feature>
<proteinExistence type="predicted"/>